<feature type="transmembrane region" description="Helical" evidence="1">
    <location>
        <begin position="144"/>
        <end position="165"/>
    </location>
</feature>
<dbReference type="EMBL" id="SWBM01000001">
    <property type="protein sequence ID" value="TKC19095.1"/>
    <property type="molecule type" value="Genomic_DNA"/>
</dbReference>
<keyword evidence="1" id="KW-0812">Transmembrane</keyword>
<keyword evidence="1" id="KW-1133">Transmembrane helix</keyword>
<feature type="transmembrane region" description="Helical" evidence="1">
    <location>
        <begin position="36"/>
        <end position="56"/>
    </location>
</feature>
<feature type="transmembrane region" description="Helical" evidence="1">
    <location>
        <begin position="6"/>
        <end position="24"/>
    </location>
</feature>
<organism evidence="2 3">
    <name type="scientific">Robertmurraya kyonggiensis</name>
    <dbReference type="NCBI Taxonomy" id="1037680"/>
    <lineage>
        <taxon>Bacteria</taxon>
        <taxon>Bacillati</taxon>
        <taxon>Bacillota</taxon>
        <taxon>Bacilli</taxon>
        <taxon>Bacillales</taxon>
        <taxon>Bacillaceae</taxon>
        <taxon>Robertmurraya</taxon>
    </lineage>
</organism>
<sequence length="222" mass="25305">MDTIIYFLLCMGYLILLFIGIHLAKHHGWKNSGNVLMLVILALIYDNGILALGKYVGEGDLLKTLNLVRYWLHAFFTPLLVLFAWNTLTKVNLPWTKTSMIQWLVVVFTLCLMLIELTTVVWGISLESSWKFGVLSYKEAGDTGGPPIMIISVSIILLITSIIVWWREKWPWYCVGVLFLGIIPIGHFLLKTGAFHNISEFILMMFLLTTKAHQDRISSSSR</sequence>
<evidence type="ECO:0008006" key="4">
    <source>
        <dbReference type="Google" id="ProtNLM"/>
    </source>
</evidence>
<evidence type="ECO:0000313" key="2">
    <source>
        <dbReference type="EMBL" id="TKC19095.1"/>
    </source>
</evidence>
<reference evidence="2 3" key="1">
    <citation type="journal article" date="2011" name="J. Microbiol.">
        <title>Bacillus kyonggiensis sp. nov., isolated from soil of a lettuce field.</title>
        <authorList>
            <person name="Dong K."/>
            <person name="Lee S."/>
        </authorList>
    </citation>
    <scope>NUCLEOTIDE SEQUENCE [LARGE SCALE GENOMIC DNA]</scope>
    <source>
        <strain evidence="2 3">NB22</strain>
    </source>
</reference>
<dbReference type="RefSeq" id="WP_136829911.1">
    <property type="nucleotide sequence ID" value="NZ_SWBM01000001.1"/>
</dbReference>
<feature type="transmembrane region" description="Helical" evidence="1">
    <location>
        <begin position="68"/>
        <end position="88"/>
    </location>
</feature>
<gene>
    <name evidence="2" type="ORF">FA727_05990</name>
</gene>
<keyword evidence="3" id="KW-1185">Reference proteome</keyword>
<keyword evidence="1" id="KW-0472">Membrane</keyword>
<feature type="transmembrane region" description="Helical" evidence="1">
    <location>
        <begin position="172"/>
        <end position="189"/>
    </location>
</feature>
<comment type="caution">
    <text evidence="2">The sequence shown here is derived from an EMBL/GenBank/DDBJ whole genome shotgun (WGS) entry which is preliminary data.</text>
</comment>
<evidence type="ECO:0000313" key="3">
    <source>
        <dbReference type="Proteomes" id="UP000307756"/>
    </source>
</evidence>
<feature type="transmembrane region" description="Helical" evidence="1">
    <location>
        <begin position="100"/>
        <end position="124"/>
    </location>
</feature>
<proteinExistence type="predicted"/>
<dbReference type="Proteomes" id="UP000307756">
    <property type="component" value="Unassembled WGS sequence"/>
</dbReference>
<dbReference type="OrthoDB" id="4331374at2"/>
<protein>
    <recommendedName>
        <fullName evidence="4">Phospholipid phosphatase</fullName>
    </recommendedName>
</protein>
<dbReference type="AlphaFoldDB" id="A0A4U1D969"/>
<accession>A0A4U1D969</accession>
<evidence type="ECO:0000256" key="1">
    <source>
        <dbReference type="SAM" id="Phobius"/>
    </source>
</evidence>
<name>A0A4U1D969_9BACI</name>